<dbReference type="Proteomes" id="UP001378592">
    <property type="component" value="Unassembled WGS sequence"/>
</dbReference>
<dbReference type="AlphaFoldDB" id="A0AAN9Z9Y7"/>
<dbReference type="InterPro" id="IPR051093">
    <property type="entry name" value="Neuroligin/BSAL"/>
</dbReference>
<dbReference type="InterPro" id="IPR029058">
    <property type="entry name" value="AB_hydrolase_fold"/>
</dbReference>
<dbReference type="EMBL" id="JAZDUA010000007">
    <property type="protein sequence ID" value="KAK7873928.1"/>
    <property type="molecule type" value="Genomic_DNA"/>
</dbReference>
<keyword evidence="9" id="KW-1185">Reference proteome</keyword>
<feature type="region of interest" description="Disordered" evidence="4">
    <location>
        <begin position="785"/>
        <end position="814"/>
    </location>
</feature>
<evidence type="ECO:0000256" key="3">
    <source>
        <dbReference type="ARBA" id="ARBA00023180"/>
    </source>
</evidence>
<keyword evidence="5" id="KW-0812">Transmembrane</keyword>
<organism evidence="8 9">
    <name type="scientific">Gryllus longicercus</name>
    <dbReference type="NCBI Taxonomy" id="2509291"/>
    <lineage>
        <taxon>Eukaryota</taxon>
        <taxon>Metazoa</taxon>
        <taxon>Ecdysozoa</taxon>
        <taxon>Arthropoda</taxon>
        <taxon>Hexapoda</taxon>
        <taxon>Insecta</taxon>
        <taxon>Pterygota</taxon>
        <taxon>Neoptera</taxon>
        <taxon>Polyneoptera</taxon>
        <taxon>Orthoptera</taxon>
        <taxon>Ensifera</taxon>
        <taxon>Gryllidea</taxon>
        <taxon>Grylloidea</taxon>
        <taxon>Gryllidae</taxon>
        <taxon>Gryllinae</taxon>
        <taxon>Gryllus</taxon>
    </lineage>
</organism>
<feature type="transmembrane region" description="Helical" evidence="5">
    <location>
        <begin position="712"/>
        <end position="742"/>
    </location>
</feature>
<keyword evidence="5" id="KW-1133">Transmembrane helix</keyword>
<name>A0AAN9Z9Y7_9ORTH</name>
<dbReference type="PANTHER" id="PTHR43903">
    <property type="entry name" value="NEUROLIGIN"/>
    <property type="match status" value="1"/>
</dbReference>
<evidence type="ECO:0000259" key="7">
    <source>
        <dbReference type="Pfam" id="PF00135"/>
    </source>
</evidence>
<feature type="domain" description="Carboxylesterase type B" evidence="7">
    <location>
        <begin position="48"/>
        <end position="607"/>
    </location>
</feature>
<feature type="compositionally biased region" description="Low complexity" evidence="4">
    <location>
        <begin position="800"/>
        <end position="811"/>
    </location>
</feature>
<dbReference type="Pfam" id="PF00135">
    <property type="entry name" value="COesterase"/>
    <property type="match status" value="1"/>
</dbReference>
<gene>
    <name evidence="8" type="ORF">R5R35_012942</name>
</gene>
<feature type="signal peptide" evidence="6">
    <location>
        <begin position="1"/>
        <end position="42"/>
    </location>
</feature>
<protein>
    <recommendedName>
        <fullName evidence="7">Carboxylesterase type B domain-containing protein</fullName>
    </recommendedName>
</protein>
<evidence type="ECO:0000256" key="2">
    <source>
        <dbReference type="ARBA" id="ARBA00022729"/>
    </source>
</evidence>
<feature type="region of interest" description="Disordered" evidence="4">
    <location>
        <begin position="823"/>
        <end position="842"/>
    </location>
</feature>
<proteinExistence type="inferred from homology"/>
<reference evidence="8 9" key="1">
    <citation type="submission" date="2024-03" db="EMBL/GenBank/DDBJ databases">
        <title>The genome assembly and annotation of the cricket Gryllus longicercus Weissman &amp; Gray.</title>
        <authorList>
            <person name="Szrajer S."/>
            <person name="Gray D."/>
            <person name="Ylla G."/>
        </authorList>
    </citation>
    <scope>NUCLEOTIDE SEQUENCE [LARGE SCALE GENOMIC DNA]</scope>
    <source>
        <strain evidence="8">DAG 2021-001</strain>
        <tissue evidence="8">Whole body minus gut</tissue>
    </source>
</reference>
<evidence type="ECO:0000313" key="8">
    <source>
        <dbReference type="EMBL" id="KAK7873928.1"/>
    </source>
</evidence>
<comment type="similarity">
    <text evidence="1">Belongs to the type-B carboxylesterase/lipase family.</text>
</comment>
<dbReference type="InterPro" id="IPR002018">
    <property type="entry name" value="CarbesteraseB"/>
</dbReference>
<dbReference type="InterPro" id="IPR019819">
    <property type="entry name" value="Carboxylesterase_B_CS"/>
</dbReference>
<feature type="compositionally biased region" description="Acidic residues" evidence="4">
    <location>
        <begin position="676"/>
        <end position="690"/>
    </location>
</feature>
<feature type="chain" id="PRO_5042914977" description="Carboxylesterase type B domain-containing protein" evidence="6">
    <location>
        <begin position="43"/>
        <end position="842"/>
    </location>
</feature>
<keyword evidence="3" id="KW-0325">Glycoprotein</keyword>
<feature type="region of interest" description="Disordered" evidence="4">
    <location>
        <begin position="644"/>
        <end position="699"/>
    </location>
</feature>
<evidence type="ECO:0000313" key="9">
    <source>
        <dbReference type="Proteomes" id="UP001378592"/>
    </source>
</evidence>
<evidence type="ECO:0000256" key="5">
    <source>
        <dbReference type="SAM" id="Phobius"/>
    </source>
</evidence>
<dbReference type="SUPFAM" id="SSF53474">
    <property type="entry name" value="alpha/beta-Hydrolases"/>
    <property type="match status" value="1"/>
</dbReference>
<feature type="compositionally biased region" description="Pro residues" evidence="4">
    <location>
        <begin position="648"/>
        <end position="657"/>
    </location>
</feature>
<accession>A0AAN9Z9Y7</accession>
<dbReference type="Gene3D" id="3.40.50.1820">
    <property type="entry name" value="alpha/beta hydrolase"/>
    <property type="match status" value="1"/>
</dbReference>
<sequence length="842" mass="89388">MRRPRPRPRPDALAPAAAAPSPPSLLLLLLLPLLLLAGRVDAGPRYSSRIVETQSGAIRGVILEPGSPHLEPVEAFRGVPYAAPPVGPLRYRPPEPPPPWAGTRLADTFGAVCPQRPPDVSNRTAALQRMPRGRYLQLRRLVPHLRQQSEDCLFLNLYVPGSGNRGLEAPYAVLVFVHGESFEWNSGNPYDGSVLASFGHVIVATFNFRLGILGFLRTRAGGLSAGEPELALEDAAACLRWVRTNIAAFGGDPGRVTLLGHDTGAALVNLLLLSGAAAGLFQRAALLSGSALSPWAQQRRPDALRASVAAQLGCAPDRDLAPCLRGQPLAALLAVRVAAPRFLPAFGPWAAAAAGAGAAAAAAAQGGDPAAAAMERATGAFIASELLLGAASTESYLDLSEADVQYGLEEEQRDRVLRTYVRNAYEFHLSEIFSAVRNEYTDWTRPVQHPINLRDAALEALSDGHTVAPLLHVAHLHARRGARTFFFHFGHQTRASDYPQRLGSVRGEALPYLLGLPLAPGPPLLPHNYTRQDAAVAEAALTFLTNFAKSGDPNEPRVRHPDYGPARGTRPRGLTWEAYEPGTQLYLSLTQKPRMRSHYRGHKMALWLNLIPQLHQPGGDDVSMRHHNFRERAEHFYSGLVRAESFTRPPPPPPAPGSTPRTPSTECTPNSTAAPWDEDVVGVDEDDEDGLGGAGGPEDEAGLLRRLATRHYYSYTAALGVTVGVGCLLLVLNMLVFAGVFYRRRRRGGGAGGRAAAAAEGLPMAHCPAATAHVIEVGGPPPCYNSAAKGRGEPPPPPARTSSNPSAPPGCAGAGAGPGVGVGAGAGAPGVKKRVQIQEISV</sequence>
<dbReference type="PROSITE" id="PS00941">
    <property type="entry name" value="CARBOXYLESTERASE_B_2"/>
    <property type="match status" value="1"/>
</dbReference>
<keyword evidence="2 6" id="KW-0732">Signal</keyword>
<evidence type="ECO:0000256" key="1">
    <source>
        <dbReference type="ARBA" id="ARBA00005964"/>
    </source>
</evidence>
<keyword evidence="5" id="KW-0472">Membrane</keyword>
<evidence type="ECO:0000256" key="4">
    <source>
        <dbReference type="SAM" id="MobiDB-lite"/>
    </source>
</evidence>
<evidence type="ECO:0000256" key="6">
    <source>
        <dbReference type="SAM" id="SignalP"/>
    </source>
</evidence>
<comment type="caution">
    <text evidence="8">The sequence shown here is derived from an EMBL/GenBank/DDBJ whole genome shotgun (WGS) entry which is preliminary data.</text>
</comment>